<feature type="compositionally biased region" description="Acidic residues" evidence="1">
    <location>
        <begin position="53"/>
        <end position="65"/>
    </location>
</feature>
<reference evidence="2" key="1">
    <citation type="submission" date="2021-04" db="EMBL/GenBank/DDBJ databases">
        <authorList>
            <person name="Tunstrom K."/>
        </authorList>
    </citation>
    <scope>NUCLEOTIDE SEQUENCE</scope>
</reference>
<name>A0A8S3YAA7_PARAO</name>
<evidence type="ECO:0000313" key="3">
    <source>
        <dbReference type="Proteomes" id="UP000691718"/>
    </source>
</evidence>
<evidence type="ECO:0000313" key="2">
    <source>
        <dbReference type="EMBL" id="CAG5058209.1"/>
    </source>
</evidence>
<feature type="region of interest" description="Disordered" evidence="1">
    <location>
        <begin position="1"/>
        <end position="70"/>
    </location>
</feature>
<feature type="region of interest" description="Disordered" evidence="1">
    <location>
        <begin position="115"/>
        <end position="147"/>
    </location>
</feature>
<dbReference type="EMBL" id="CAJQZP010001668">
    <property type="protein sequence ID" value="CAG5058209.1"/>
    <property type="molecule type" value="Genomic_DNA"/>
</dbReference>
<proteinExistence type="predicted"/>
<dbReference type="AlphaFoldDB" id="A0A8S3YAA7"/>
<gene>
    <name evidence="2" type="ORF">PAPOLLO_LOCUS27471</name>
</gene>
<comment type="caution">
    <text evidence="2">The sequence shown here is derived from an EMBL/GenBank/DDBJ whole genome shotgun (WGS) entry which is preliminary data.</text>
</comment>
<feature type="compositionally biased region" description="Low complexity" evidence="1">
    <location>
        <begin position="126"/>
        <end position="143"/>
    </location>
</feature>
<protein>
    <submittedName>
        <fullName evidence="2">(apollo) hypothetical protein</fullName>
    </submittedName>
</protein>
<organism evidence="2 3">
    <name type="scientific">Parnassius apollo</name>
    <name type="common">Apollo butterfly</name>
    <name type="synonym">Papilio apollo</name>
    <dbReference type="NCBI Taxonomy" id="110799"/>
    <lineage>
        <taxon>Eukaryota</taxon>
        <taxon>Metazoa</taxon>
        <taxon>Ecdysozoa</taxon>
        <taxon>Arthropoda</taxon>
        <taxon>Hexapoda</taxon>
        <taxon>Insecta</taxon>
        <taxon>Pterygota</taxon>
        <taxon>Neoptera</taxon>
        <taxon>Endopterygota</taxon>
        <taxon>Lepidoptera</taxon>
        <taxon>Glossata</taxon>
        <taxon>Ditrysia</taxon>
        <taxon>Papilionoidea</taxon>
        <taxon>Papilionidae</taxon>
        <taxon>Parnassiinae</taxon>
        <taxon>Parnassini</taxon>
        <taxon>Parnassius</taxon>
        <taxon>Parnassius</taxon>
    </lineage>
</organism>
<dbReference type="OrthoDB" id="75807at2759"/>
<dbReference type="Proteomes" id="UP000691718">
    <property type="component" value="Unassembled WGS sequence"/>
</dbReference>
<accession>A0A8S3YAA7</accession>
<sequence length="184" mass="20775">MERHIECGSSGASTPHSIVIGAAKRPRISSSSPHRPRQPLRDNDISTILNYGSEEDSEDDGENDDFTTSPMVPRAARFYFQEEDDDVVKTDAIPSIQWPPQSQQPQQFEAVLPIFNIPDPKPTTNPEPTTDSEPITEPEPTTELQPSSKFVFNWRAFSQPQIPPELRREPFSDILWTDLCSLIK</sequence>
<evidence type="ECO:0000256" key="1">
    <source>
        <dbReference type="SAM" id="MobiDB-lite"/>
    </source>
</evidence>
<keyword evidence="3" id="KW-1185">Reference proteome</keyword>